<organism evidence="2 3">
    <name type="scientific">Dyadobacter subterraneus</name>
    <dbReference type="NCBI Taxonomy" id="2773304"/>
    <lineage>
        <taxon>Bacteria</taxon>
        <taxon>Pseudomonadati</taxon>
        <taxon>Bacteroidota</taxon>
        <taxon>Cytophagia</taxon>
        <taxon>Cytophagales</taxon>
        <taxon>Spirosomataceae</taxon>
        <taxon>Dyadobacter</taxon>
    </lineage>
</organism>
<evidence type="ECO:0000313" key="2">
    <source>
        <dbReference type="EMBL" id="MBE9461502.1"/>
    </source>
</evidence>
<dbReference type="InterPro" id="IPR011042">
    <property type="entry name" value="6-blade_b-propeller_TolB-like"/>
</dbReference>
<comment type="caution">
    <text evidence="2">The sequence shown here is derived from an EMBL/GenBank/DDBJ whole genome shotgun (WGS) entry which is preliminary data.</text>
</comment>
<feature type="domain" description="DUF7133" evidence="1">
    <location>
        <begin position="30"/>
        <end position="430"/>
    </location>
</feature>
<accession>A0ABR9W7Q4</accession>
<dbReference type="InterPro" id="IPR055557">
    <property type="entry name" value="DUF7133"/>
</dbReference>
<evidence type="ECO:0000259" key="1">
    <source>
        <dbReference type="Pfam" id="PF23500"/>
    </source>
</evidence>
<reference evidence="3" key="1">
    <citation type="submission" date="2023-07" db="EMBL/GenBank/DDBJ databases">
        <title>Dyadobacter sp. nov 'subterranea' isolated from contaminted grondwater.</title>
        <authorList>
            <person name="Szabo I."/>
            <person name="Al-Omari J."/>
            <person name="Szerdahelyi S.G."/>
            <person name="Rado J."/>
        </authorList>
    </citation>
    <scope>NUCLEOTIDE SEQUENCE [LARGE SCALE GENOMIC DNA]</scope>
    <source>
        <strain evidence="3">UP-52</strain>
    </source>
</reference>
<dbReference type="SUPFAM" id="SSF50952">
    <property type="entry name" value="Soluble quinoprotein glucose dehydrogenase"/>
    <property type="match status" value="1"/>
</dbReference>
<dbReference type="InterPro" id="IPR013428">
    <property type="entry name" value="Membrane-bound_put_N"/>
</dbReference>
<keyword evidence="3" id="KW-1185">Reference proteome</keyword>
<sequence length="689" mass="77305">MKFTPICSIILLLLICFGCKQKHYSDALTPEEALKSFELDKNFNIEIFATEPVVKDPVEMVFDEQGRAFVVEMPDYPYKPENGKGSGRIKMLVDTNGDNRMDKFYLFADSLLEATSILPWKGGLLVAAAPNILYMKDTTGDFKADIKEVLFSGFFAGNSEAQITNLRFGIDNWIYASNHGQDGEVSFSKQPGAPALPMKNADFRFRLDRNQFELETGPGQFGHTFDDFGHRFVTQNTIRIQHMVIPWRYLHRHEYLSSKKGMLDISNGDLTMYQRTDAPYWRAERSARRNKEYKEQQLDRIEYAEDHFTGASGGTFYGGNTFPEKYYGNVFTGDVSGNLVHRDIIAPLNSSPTYAASRDSVLEKEREFLSSTDPWFRPANLTTGPDGSLYVIDMYRQHIETPVSIPEDLKTDMDFLAGVDKGRIYKITPKNPRSAPSASVNLAKMTSTEIVKILSDPNQFYRLQAQRILLERQDKSVIPMVTELFSKGTDARARLHAFFVLEGLNALNESLIKKAVNDTNPGVREYGIILAEKYPGLLPEIIIKTTDTNARVAFQATLSLGQFPSFKSTAPLVNVINKHFNDPWFRLAVLSSEPGISNEFVKQLASSGFFSNAENEKMDFVKDLSQTIGARNQNGELGKFLTILSVPTIAKNQDWMLSALTGATEGLKTAKTKPDAGLLKVLTDISTNP</sequence>
<name>A0ABR9W7Q4_9BACT</name>
<gene>
    <name evidence="2" type="ORF">IEE83_06375</name>
</gene>
<dbReference type="InterPro" id="IPR011989">
    <property type="entry name" value="ARM-like"/>
</dbReference>
<dbReference type="EMBL" id="JACYGY010000001">
    <property type="protein sequence ID" value="MBE9461502.1"/>
    <property type="molecule type" value="Genomic_DNA"/>
</dbReference>
<evidence type="ECO:0000313" key="3">
    <source>
        <dbReference type="Proteomes" id="UP000634134"/>
    </source>
</evidence>
<dbReference type="Gene3D" id="1.25.10.10">
    <property type="entry name" value="Leucine-rich Repeat Variant"/>
    <property type="match status" value="1"/>
</dbReference>
<dbReference type="PANTHER" id="PTHR33546:SF1">
    <property type="entry name" value="LARGE, MULTIFUNCTIONAL SECRETED PROTEIN"/>
    <property type="match status" value="1"/>
</dbReference>
<dbReference type="RefSeq" id="WP_194119776.1">
    <property type="nucleotide sequence ID" value="NZ_JACYGY010000001.1"/>
</dbReference>
<dbReference type="SUPFAM" id="SSF48371">
    <property type="entry name" value="ARM repeat"/>
    <property type="match status" value="1"/>
</dbReference>
<dbReference type="InterPro" id="IPR011041">
    <property type="entry name" value="Quinoprot_gluc/sorb_DH_b-prop"/>
</dbReference>
<dbReference type="Pfam" id="PF23500">
    <property type="entry name" value="DUF7133"/>
    <property type="match status" value="1"/>
</dbReference>
<protein>
    <submittedName>
        <fullName evidence="2">Dehydrogenase</fullName>
    </submittedName>
</protein>
<dbReference type="InterPro" id="IPR016024">
    <property type="entry name" value="ARM-type_fold"/>
</dbReference>
<dbReference type="Proteomes" id="UP000634134">
    <property type="component" value="Unassembled WGS sequence"/>
</dbReference>
<dbReference type="PANTHER" id="PTHR33546">
    <property type="entry name" value="LARGE, MULTIFUNCTIONAL SECRETED PROTEIN-RELATED"/>
    <property type="match status" value="1"/>
</dbReference>
<proteinExistence type="predicted"/>
<dbReference type="NCBIfam" id="TIGR02604">
    <property type="entry name" value="Piru_Ver_Nterm"/>
    <property type="match status" value="1"/>
</dbReference>
<dbReference type="Gene3D" id="2.120.10.30">
    <property type="entry name" value="TolB, C-terminal domain"/>
    <property type="match status" value="1"/>
</dbReference>